<feature type="transmembrane region" description="Helical" evidence="2">
    <location>
        <begin position="6"/>
        <end position="25"/>
    </location>
</feature>
<gene>
    <name evidence="3" type="ORF">EAS64_00935</name>
</gene>
<keyword evidence="2" id="KW-0472">Membrane</keyword>
<dbReference type="NCBIfam" id="NF038012">
    <property type="entry name" value="DMT_1"/>
    <property type="match status" value="1"/>
</dbReference>
<keyword evidence="2" id="KW-1133">Transmembrane helix</keyword>
<feature type="region of interest" description="Disordered" evidence="1">
    <location>
        <begin position="449"/>
        <end position="468"/>
    </location>
</feature>
<evidence type="ECO:0000313" key="4">
    <source>
        <dbReference type="Proteomes" id="UP000460272"/>
    </source>
</evidence>
<feature type="transmembrane region" description="Helical" evidence="2">
    <location>
        <begin position="202"/>
        <end position="218"/>
    </location>
</feature>
<keyword evidence="4" id="KW-1185">Reference proteome</keyword>
<dbReference type="RefSeq" id="WP_145850814.1">
    <property type="nucleotide sequence ID" value="NZ_RPFW01000001.1"/>
</dbReference>
<dbReference type="InterPro" id="IPR037185">
    <property type="entry name" value="EmrE-like"/>
</dbReference>
<proteinExistence type="predicted"/>
<dbReference type="EMBL" id="RPFW01000001">
    <property type="protein sequence ID" value="TVZ06060.1"/>
    <property type="molecule type" value="Genomic_DNA"/>
</dbReference>
<sequence>MDVDVSLDYVLTLFAALLIGLGFVLQQNAAQAEPDSRFLSLRLILDLLRRPRWLAGIASMIAGQVLAAWSIGKLSLGFVEPLLTTNLVFALVLAVPIAKAKLRFWEIFGAVVLCTGVALLSASRSAKPIGLSFGSVSHWPAAAVIAGIAFLAVQAGRGHPGRTRAMLTGTAAGLVFGVQDALTRQTLQVLESNGAGAMFHTWAPYALVGAGAIGIWLMQSAFSAGPLPQSLPAISAGEPVVGLLLGVLVFGDRIQITPGELALQAAGIAALIAGVIIVGRAPALSQLRAWTPPSLPHVPIVPHVPRVPHVPHVPRNLATFPGRPKHPAKPPRPRTDHITHVNGKAPAPQDPATNSADPDPAATSRRSADAGSTTLPGDAGYPDSDAGHPDGRAGYPDGDVGYPDGRATYPEGGPASSGEPAAPSGEPADTFRPDALALLARLTAARAVGQAAAGRSADLARSAGGPGA</sequence>
<evidence type="ECO:0000256" key="2">
    <source>
        <dbReference type="SAM" id="Phobius"/>
    </source>
</evidence>
<name>A0A6P2C4G2_9ACTN</name>
<feature type="transmembrane region" description="Helical" evidence="2">
    <location>
        <begin position="261"/>
        <end position="279"/>
    </location>
</feature>
<evidence type="ECO:0000313" key="3">
    <source>
        <dbReference type="EMBL" id="TVZ06060.1"/>
    </source>
</evidence>
<dbReference type="PANTHER" id="PTHR40761">
    <property type="entry name" value="CONSERVED INTEGRAL MEMBRANE ALANINE VALINE AND LEUCINE RICH PROTEIN-RELATED"/>
    <property type="match status" value="1"/>
</dbReference>
<dbReference type="SUPFAM" id="SSF103481">
    <property type="entry name" value="Multidrug resistance efflux transporter EmrE"/>
    <property type="match status" value="1"/>
</dbReference>
<protein>
    <submittedName>
        <fullName evidence="3">Uncharacterized protein</fullName>
    </submittedName>
</protein>
<feature type="region of interest" description="Disordered" evidence="1">
    <location>
        <begin position="312"/>
        <end position="432"/>
    </location>
</feature>
<feature type="transmembrane region" description="Helical" evidence="2">
    <location>
        <begin position="104"/>
        <end position="123"/>
    </location>
</feature>
<feature type="compositionally biased region" description="Basic residues" evidence="1">
    <location>
        <begin position="323"/>
        <end position="332"/>
    </location>
</feature>
<dbReference type="PANTHER" id="PTHR40761:SF1">
    <property type="entry name" value="CONSERVED INTEGRAL MEMBRANE ALANINE VALINE AND LEUCINE RICH PROTEIN-RELATED"/>
    <property type="match status" value="1"/>
</dbReference>
<feature type="compositionally biased region" description="Low complexity" evidence="1">
    <location>
        <begin position="394"/>
        <end position="405"/>
    </location>
</feature>
<keyword evidence="2" id="KW-0812">Transmembrane</keyword>
<comment type="caution">
    <text evidence="3">The sequence shown here is derived from an EMBL/GenBank/DDBJ whole genome shotgun (WGS) entry which is preliminary data.</text>
</comment>
<dbReference type="AlphaFoldDB" id="A0A6P2C4G2"/>
<dbReference type="OrthoDB" id="3871078at2"/>
<feature type="transmembrane region" description="Helical" evidence="2">
    <location>
        <begin position="129"/>
        <end position="153"/>
    </location>
</feature>
<feature type="transmembrane region" description="Helical" evidence="2">
    <location>
        <begin position="53"/>
        <end position="72"/>
    </location>
</feature>
<dbReference type="Proteomes" id="UP000460272">
    <property type="component" value="Unassembled WGS sequence"/>
</dbReference>
<evidence type="ECO:0000256" key="1">
    <source>
        <dbReference type="SAM" id="MobiDB-lite"/>
    </source>
</evidence>
<reference evidence="3 4" key="1">
    <citation type="submission" date="2018-11" db="EMBL/GenBank/DDBJ databases">
        <title>Trebonia kvetii gen.nov., sp.nov., a novel acidophilic actinobacterium, and proposal of the new actinobacterial family Treboniaceae fam. nov.</title>
        <authorList>
            <person name="Rapoport D."/>
            <person name="Sagova-Mareckova M."/>
            <person name="Sedlacek I."/>
            <person name="Provaznik J."/>
            <person name="Kralova S."/>
            <person name="Pavlinic D."/>
            <person name="Benes V."/>
            <person name="Kopecky J."/>
        </authorList>
    </citation>
    <scope>NUCLEOTIDE SEQUENCE [LARGE SCALE GENOMIC DNA]</scope>
    <source>
        <strain evidence="3 4">15Tr583</strain>
    </source>
</reference>
<feature type="transmembrane region" description="Helical" evidence="2">
    <location>
        <begin position="78"/>
        <end position="97"/>
    </location>
</feature>
<accession>A0A6P2C4G2</accession>
<feature type="transmembrane region" description="Helical" evidence="2">
    <location>
        <begin position="230"/>
        <end position="249"/>
    </location>
</feature>
<organism evidence="3 4">
    <name type="scientific">Trebonia kvetii</name>
    <dbReference type="NCBI Taxonomy" id="2480626"/>
    <lineage>
        <taxon>Bacteria</taxon>
        <taxon>Bacillati</taxon>
        <taxon>Actinomycetota</taxon>
        <taxon>Actinomycetes</taxon>
        <taxon>Streptosporangiales</taxon>
        <taxon>Treboniaceae</taxon>
        <taxon>Trebonia</taxon>
    </lineage>
</organism>